<evidence type="ECO:0000256" key="8">
    <source>
        <dbReference type="ARBA" id="ARBA00022650"/>
    </source>
</evidence>
<dbReference type="Gene3D" id="1.10.3730.10">
    <property type="entry name" value="ProC C-terminal domain-like"/>
    <property type="match status" value="1"/>
</dbReference>
<comment type="catalytic activity">
    <reaction evidence="12 14">
        <text>L-proline + NADP(+) = (S)-1-pyrroline-5-carboxylate + NADPH + 2 H(+)</text>
        <dbReference type="Rhea" id="RHEA:14109"/>
        <dbReference type="ChEBI" id="CHEBI:15378"/>
        <dbReference type="ChEBI" id="CHEBI:17388"/>
        <dbReference type="ChEBI" id="CHEBI:57783"/>
        <dbReference type="ChEBI" id="CHEBI:58349"/>
        <dbReference type="ChEBI" id="CHEBI:60039"/>
        <dbReference type="EC" id="1.5.1.2"/>
    </reaction>
</comment>
<dbReference type="InterPro" id="IPR036291">
    <property type="entry name" value="NAD(P)-bd_dom_sf"/>
</dbReference>
<dbReference type="Pfam" id="PF14748">
    <property type="entry name" value="P5CR_dimer"/>
    <property type="match status" value="1"/>
</dbReference>
<dbReference type="HAMAP" id="MF_01925">
    <property type="entry name" value="P5C_reductase"/>
    <property type="match status" value="1"/>
</dbReference>
<dbReference type="EC" id="1.5.1.2" evidence="4 14"/>
<keyword evidence="8 14" id="KW-0641">Proline biosynthesis</keyword>
<comment type="similarity">
    <text evidence="3 14">Belongs to the pyrroline-5-carboxylate reductase family.</text>
</comment>
<dbReference type="EMBL" id="CAJNRD030001124">
    <property type="protein sequence ID" value="CAG5106246.1"/>
    <property type="molecule type" value="Genomic_DNA"/>
</dbReference>
<evidence type="ECO:0000256" key="14">
    <source>
        <dbReference type="RuleBase" id="RU003903"/>
    </source>
</evidence>
<sequence length="317" mass="34219">MTKLTKAYCSVYFIYDSGSPLFYSKNISDKFQNIYLFFFFCNKQTMKIGFFGGGKMAHALAKGFIKAGLKGDSMVASCLPNDLKSKHAFETIGSKVVFLNKLVADHGDVLIISVKPQVVSKILPEIKNSDKLILSIAAGTSIDDLEKNLPKGTPVIRLMPNIPVSIGYGATVFKRGTFADQEHAVLVKKLFTSMGICEEIDEDESLLDTVTALAGSGPAYVYMMIESLADGAVKMGMSRQLAYKLATQTVLGAGAMVNHHQSIGDGCHPAQLKDDVASPAGSTIMAIHHLEKYGMRSAVIGAIEVATLACRTFSKKQ</sequence>
<evidence type="ECO:0000256" key="11">
    <source>
        <dbReference type="ARBA" id="ARBA00050547"/>
    </source>
</evidence>
<keyword evidence="10 14" id="KW-0560">Oxidoreductase</keyword>
<feature type="domain" description="Pyrroline-5-carboxylate reductase dimerisation" evidence="16">
    <location>
        <begin position="204"/>
        <end position="309"/>
    </location>
</feature>
<dbReference type="Gene3D" id="3.40.50.720">
    <property type="entry name" value="NAD(P)-binding Rossmann-like Domain"/>
    <property type="match status" value="1"/>
</dbReference>
<dbReference type="NCBIfam" id="TIGR00112">
    <property type="entry name" value="proC"/>
    <property type="match status" value="1"/>
</dbReference>
<feature type="domain" description="Pyrroline-5-carboxylate reductase catalytic N-terminal" evidence="15">
    <location>
        <begin position="47"/>
        <end position="139"/>
    </location>
</feature>
<evidence type="ECO:0000256" key="9">
    <source>
        <dbReference type="ARBA" id="ARBA00022857"/>
    </source>
</evidence>
<dbReference type="PANTHER" id="PTHR11645:SF62">
    <property type="entry name" value="PYRROLINE-5-CARBOXYLATE REDUCTASE"/>
    <property type="match status" value="1"/>
</dbReference>
<dbReference type="FunFam" id="1.10.3730.10:FF:000001">
    <property type="entry name" value="Pyrroline-5-carboxylate reductase"/>
    <property type="match status" value="1"/>
</dbReference>
<feature type="binding site" evidence="13">
    <location>
        <position position="100"/>
    </location>
    <ligand>
        <name>NADPH</name>
        <dbReference type="ChEBI" id="CHEBI:57783"/>
    </ligand>
</feature>
<dbReference type="PANTHER" id="PTHR11645">
    <property type="entry name" value="PYRROLINE-5-CARBOXYLATE REDUCTASE"/>
    <property type="match status" value="1"/>
</dbReference>
<dbReference type="SUPFAM" id="SSF51735">
    <property type="entry name" value="NAD(P)-binding Rossmann-fold domains"/>
    <property type="match status" value="1"/>
</dbReference>
<keyword evidence="18" id="KW-1185">Reference proteome</keyword>
<evidence type="ECO:0000256" key="4">
    <source>
        <dbReference type="ARBA" id="ARBA00012855"/>
    </source>
</evidence>
<evidence type="ECO:0000256" key="6">
    <source>
        <dbReference type="ARBA" id="ARBA00022490"/>
    </source>
</evidence>
<accession>A0A8J2HKN2</accession>
<comment type="pathway">
    <text evidence="2 14">Amino-acid biosynthesis; L-proline biosynthesis; L-proline from L-glutamate 5-semialdehyde: step 1/1.</text>
</comment>
<evidence type="ECO:0000256" key="2">
    <source>
        <dbReference type="ARBA" id="ARBA00005205"/>
    </source>
</evidence>
<dbReference type="GO" id="GO:0005737">
    <property type="term" value="C:cytoplasm"/>
    <property type="evidence" value="ECO:0007669"/>
    <property type="project" value="UniProtKB-SubCell"/>
</dbReference>
<dbReference type="InterPro" id="IPR029036">
    <property type="entry name" value="P5CR_dimer"/>
</dbReference>
<evidence type="ECO:0000256" key="1">
    <source>
        <dbReference type="ARBA" id="ARBA00004496"/>
    </source>
</evidence>
<evidence type="ECO:0000259" key="15">
    <source>
        <dbReference type="Pfam" id="PF03807"/>
    </source>
</evidence>
<dbReference type="Proteomes" id="UP000786811">
    <property type="component" value="Unassembled WGS sequence"/>
</dbReference>
<organism evidence="17 18">
    <name type="scientific">Cotesia congregata</name>
    <name type="common">Parasitoid wasp</name>
    <name type="synonym">Apanteles congregatus</name>
    <dbReference type="NCBI Taxonomy" id="51543"/>
    <lineage>
        <taxon>Eukaryota</taxon>
        <taxon>Metazoa</taxon>
        <taxon>Ecdysozoa</taxon>
        <taxon>Arthropoda</taxon>
        <taxon>Hexapoda</taxon>
        <taxon>Insecta</taxon>
        <taxon>Pterygota</taxon>
        <taxon>Neoptera</taxon>
        <taxon>Endopterygota</taxon>
        <taxon>Hymenoptera</taxon>
        <taxon>Apocrita</taxon>
        <taxon>Ichneumonoidea</taxon>
        <taxon>Braconidae</taxon>
        <taxon>Microgastrinae</taxon>
        <taxon>Cotesia</taxon>
    </lineage>
</organism>
<evidence type="ECO:0000313" key="17">
    <source>
        <dbReference type="EMBL" id="CAG5106246.1"/>
    </source>
</evidence>
<gene>
    <name evidence="17" type="ORF">HICCMSTLAB_LOCUS12164</name>
</gene>
<dbReference type="SUPFAM" id="SSF48179">
    <property type="entry name" value="6-phosphogluconate dehydrogenase C-terminal domain-like"/>
    <property type="match status" value="1"/>
</dbReference>
<proteinExistence type="inferred from homology"/>
<dbReference type="InterPro" id="IPR000304">
    <property type="entry name" value="Pyrroline-COOH_reductase"/>
</dbReference>
<evidence type="ECO:0000313" key="18">
    <source>
        <dbReference type="Proteomes" id="UP000786811"/>
    </source>
</evidence>
<protein>
    <recommendedName>
        <fullName evidence="5 14">Pyrroline-5-carboxylate reductase</fullName>
        <ecNumber evidence="4 14">1.5.1.2</ecNumber>
    </recommendedName>
</protein>
<dbReference type="InterPro" id="IPR053790">
    <property type="entry name" value="P5CR-like_CS"/>
</dbReference>
<keyword evidence="7 14" id="KW-0028">Amino-acid biosynthesis</keyword>
<evidence type="ECO:0000256" key="3">
    <source>
        <dbReference type="ARBA" id="ARBA00005525"/>
    </source>
</evidence>
<reference evidence="17" key="1">
    <citation type="submission" date="2021-04" db="EMBL/GenBank/DDBJ databases">
        <authorList>
            <person name="Chebbi M.A.C M."/>
        </authorList>
    </citation>
    <scope>NUCLEOTIDE SEQUENCE</scope>
</reference>
<comment type="caution">
    <text evidence="17">The sequence shown here is derived from an EMBL/GenBank/DDBJ whole genome shotgun (WGS) entry which is preliminary data.</text>
</comment>
<dbReference type="GO" id="GO:0055129">
    <property type="term" value="P:L-proline biosynthetic process"/>
    <property type="evidence" value="ECO:0007669"/>
    <property type="project" value="UniProtKB-UniPathway"/>
</dbReference>
<dbReference type="GO" id="GO:0004735">
    <property type="term" value="F:pyrroline-5-carboxylate reductase activity"/>
    <property type="evidence" value="ECO:0007669"/>
    <property type="project" value="UniProtKB-EC"/>
</dbReference>
<evidence type="ECO:0000256" key="13">
    <source>
        <dbReference type="PIRSR" id="PIRSR000193-1"/>
    </source>
</evidence>
<dbReference type="PROSITE" id="PS00521">
    <property type="entry name" value="P5CR"/>
    <property type="match status" value="1"/>
</dbReference>
<keyword evidence="9 13" id="KW-0521">NADP</keyword>
<evidence type="ECO:0000256" key="7">
    <source>
        <dbReference type="ARBA" id="ARBA00022605"/>
    </source>
</evidence>
<dbReference type="InterPro" id="IPR028939">
    <property type="entry name" value="P5C_Rdtase_cat_N"/>
</dbReference>
<evidence type="ECO:0000256" key="5">
    <source>
        <dbReference type="ARBA" id="ARBA00021413"/>
    </source>
</evidence>
<dbReference type="InterPro" id="IPR008927">
    <property type="entry name" value="6-PGluconate_DH-like_C_sf"/>
</dbReference>
<comment type="catalytic activity">
    <reaction evidence="11">
        <text>L-proline + NAD(+) = (S)-1-pyrroline-5-carboxylate + NADH + 2 H(+)</text>
        <dbReference type="Rhea" id="RHEA:14105"/>
        <dbReference type="ChEBI" id="CHEBI:15378"/>
        <dbReference type="ChEBI" id="CHEBI:17388"/>
        <dbReference type="ChEBI" id="CHEBI:57540"/>
        <dbReference type="ChEBI" id="CHEBI:57945"/>
        <dbReference type="ChEBI" id="CHEBI:60039"/>
        <dbReference type="EC" id="1.5.1.2"/>
    </reaction>
</comment>
<evidence type="ECO:0000256" key="10">
    <source>
        <dbReference type="ARBA" id="ARBA00023002"/>
    </source>
</evidence>
<dbReference type="AlphaFoldDB" id="A0A8J2HKN2"/>
<dbReference type="PIRSF" id="PIRSF000193">
    <property type="entry name" value="Pyrrol-5-carb_rd"/>
    <property type="match status" value="1"/>
</dbReference>
<keyword evidence="6" id="KW-0963">Cytoplasm</keyword>
<name>A0A8J2HKN2_COTCN</name>
<dbReference type="OrthoDB" id="10263291at2759"/>
<dbReference type="Pfam" id="PF03807">
    <property type="entry name" value="F420_oxidored"/>
    <property type="match status" value="1"/>
</dbReference>
<dbReference type="FunFam" id="3.40.50.720:FF:000190">
    <property type="entry name" value="Pyrroline-5-carboxylate reductase"/>
    <property type="match status" value="1"/>
</dbReference>
<dbReference type="UniPathway" id="UPA00098">
    <property type="reaction ID" value="UER00361"/>
</dbReference>
<evidence type="ECO:0000259" key="16">
    <source>
        <dbReference type="Pfam" id="PF14748"/>
    </source>
</evidence>
<evidence type="ECO:0000256" key="12">
    <source>
        <dbReference type="ARBA" id="ARBA00052690"/>
    </source>
</evidence>
<comment type="subcellular location">
    <subcellularLocation>
        <location evidence="1">Cytoplasm</location>
    </subcellularLocation>
</comment>